<sequence>QLLAGVRNLNASRVAVLVDLEASDWQETDFFALAMQNSERFQREGQTLTLYTYDLYEYKQVPDWLNAKFWANPENFGKYWW</sequence>
<dbReference type="Pfam" id="PF19742">
    <property type="entry name" value="DUF6231"/>
    <property type="match status" value="1"/>
</dbReference>
<accession>A0A367LUK3</accession>
<proteinExistence type="predicted"/>
<organism evidence="1 2">
    <name type="scientific">Pseudomonas aeruginosa</name>
    <dbReference type="NCBI Taxonomy" id="287"/>
    <lineage>
        <taxon>Bacteria</taxon>
        <taxon>Pseudomonadati</taxon>
        <taxon>Pseudomonadota</taxon>
        <taxon>Gammaproteobacteria</taxon>
        <taxon>Pseudomonadales</taxon>
        <taxon>Pseudomonadaceae</taxon>
        <taxon>Pseudomonas</taxon>
    </lineage>
</organism>
<evidence type="ECO:0000313" key="2">
    <source>
        <dbReference type="Proteomes" id="UP000253594"/>
    </source>
</evidence>
<dbReference type="InterPro" id="IPR046199">
    <property type="entry name" value="DUF6231"/>
</dbReference>
<name>A0A367LUK3_PSEAI</name>
<gene>
    <name evidence="1" type="ORF">DT376_43405</name>
</gene>
<reference evidence="1 2" key="1">
    <citation type="submission" date="2018-07" db="EMBL/GenBank/DDBJ databases">
        <title>Mechanisms of high-level aminoglycoside resistance among Gram-negative pathogens in Brazil.</title>
        <authorList>
            <person name="Ballaben A.S."/>
            <person name="Darini A.L.C."/>
            <person name="Doi Y."/>
        </authorList>
    </citation>
    <scope>NUCLEOTIDE SEQUENCE [LARGE SCALE GENOMIC DNA]</scope>
    <source>
        <strain evidence="1 2">B2-305</strain>
    </source>
</reference>
<feature type="non-terminal residue" evidence="1">
    <location>
        <position position="1"/>
    </location>
</feature>
<dbReference type="Proteomes" id="UP000253594">
    <property type="component" value="Unassembled WGS sequence"/>
</dbReference>
<dbReference type="EMBL" id="QORE01003769">
    <property type="protein sequence ID" value="RCI67345.1"/>
    <property type="molecule type" value="Genomic_DNA"/>
</dbReference>
<protein>
    <submittedName>
        <fullName evidence="1">Uncharacterized protein</fullName>
    </submittedName>
</protein>
<comment type="caution">
    <text evidence="1">The sequence shown here is derived from an EMBL/GenBank/DDBJ whole genome shotgun (WGS) entry which is preliminary data.</text>
</comment>
<evidence type="ECO:0000313" key="1">
    <source>
        <dbReference type="EMBL" id="RCI67345.1"/>
    </source>
</evidence>
<dbReference type="AlphaFoldDB" id="A0A367LUK3"/>